<proteinExistence type="inferred from homology"/>
<evidence type="ECO:0000313" key="3">
    <source>
        <dbReference type="Proteomes" id="UP001172457"/>
    </source>
</evidence>
<dbReference type="PANTHER" id="PTHR33732">
    <property type="entry name" value="REF/SRPP-LIKE PROTEIN OS05G0151300/LOC_OS05G05940"/>
    <property type="match status" value="1"/>
</dbReference>
<dbReference type="AlphaFoldDB" id="A0AA38TGZ1"/>
<keyword evidence="3" id="KW-1185">Reference proteome</keyword>
<dbReference type="Pfam" id="PF05755">
    <property type="entry name" value="REF"/>
    <property type="match status" value="2"/>
</dbReference>
<protein>
    <recommendedName>
        <fullName evidence="4">Rubber elongation factor</fullName>
    </recommendedName>
</protein>
<evidence type="ECO:0008006" key="4">
    <source>
        <dbReference type="Google" id="ProtNLM"/>
    </source>
</evidence>
<comment type="similarity">
    <text evidence="1">Belongs to the REF/SRPP family.</text>
</comment>
<accession>A0AA38TGZ1</accession>
<comment type="caution">
    <text evidence="2">The sequence shown here is derived from an EMBL/GenBank/DDBJ whole genome shotgun (WGS) entry which is preliminary data.</text>
</comment>
<sequence>MKQVEIEESTTSELKHLRFLKEIALKFVVLLSNVYSFAKENTGVLETKIVSVEKAVVSAVAPVYNKLKDLAERILVFVDDKLEKYAPRLIKKLIAKFQSLTDKTIPLVEKLLTKAQSIVTPLITTVISLLKKVIKTIKFLLQKILTIIKSLPLFDKAQALLAKGLNTIKSLPFLAKAQSLFQNPSDLANQSLDTTKSVVGGIPVIGNVAQSLITNPLDVADSLVKDNPVLQNIVKEAQSTGKKAALKSAYLSFNVVGLPVIAQFWYKANTYTLFHSLAEVVLPVVEKLSKYYNKFVTYMVGKGYEVFDYLPLVPIVEMKAAYKVVKMAMDLAGGLMGFNDHNN</sequence>
<dbReference type="PANTHER" id="PTHR33732:SF2">
    <property type="entry name" value="REF_SRPP-LIKE PROTEIN"/>
    <property type="match status" value="1"/>
</dbReference>
<organism evidence="2 3">
    <name type="scientific">Centaurea solstitialis</name>
    <name type="common">yellow star-thistle</name>
    <dbReference type="NCBI Taxonomy" id="347529"/>
    <lineage>
        <taxon>Eukaryota</taxon>
        <taxon>Viridiplantae</taxon>
        <taxon>Streptophyta</taxon>
        <taxon>Embryophyta</taxon>
        <taxon>Tracheophyta</taxon>
        <taxon>Spermatophyta</taxon>
        <taxon>Magnoliopsida</taxon>
        <taxon>eudicotyledons</taxon>
        <taxon>Gunneridae</taxon>
        <taxon>Pentapetalae</taxon>
        <taxon>asterids</taxon>
        <taxon>campanulids</taxon>
        <taxon>Asterales</taxon>
        <taxon>Asteraceae</taxon>
        <taxon>Carduoideae</taxon>
        <taxon>Cardueae</taxon>
        <taxon>Centaureinae</taxon>
        <taxon>Centaurea</taxon>
    </lineage>
</organism>
<gene>
    <name evidence="2" type="ORF">OSB04_018575</name>
</gene>
<dbReference type="InterPro" id="IPR008802">
    <property type="entry name" value="REF"/>
</dbReference>
<dbReference type="Proteomes" id="UP001172457">
    <property type="component" value="Chromosome 4"/>
</dbReference>
<reference evidence="2" key="1">
    <citation type="submission" date="2023-03" db="EMBL/GenBank/DDBJ databases">
        <title>Chromosome-scale reference genome and RAD-based genetic map of yellow starthistle (Centaurea solstitialis) reveal putative structural variation and QTLs associated with invader traits.</title>
        <authorList>
            <person name="Reatini B."/>
            <person name="Cang F.A."/>
            <person name="Jiang Q."/>
            <person name="Mckibben M.T.W."/>
            <person name="Barker M.S."/>
            <person name="Rieseberg L.H."/>
            <person name="Dlugosch K.M."/>
        </authorList>
    </citation>
    <scope>NUCLEOTIDE SEQUENCE</scope>
    <source>
        <strain evidence="2">CAN-66</strain>
        <tissue evidence="2">Leaf</tissue>
    </source>
</reference>
<evidence type="ECO:0000256" key="1">
    <source>
        <dbReference type="ARBA" id="ARBA00009737"/>
    </source>
</evidence>
<evidence type="ECO:0000313" key="2">
    <source>
        <dbReference type="EMBL" id="KAJ9554530.1"/>
    </source>
</evidence>
<name>A0AA38TGZ1_9ASTR</name>
<dbReference type="EMBL" id="JARYMX010000004">
    <property type="protein sequence ID" value="KAJ9554530.1"/>
    <property type="molecule type" value="Genomic_DNA"/>
</dbReference>